<dbReference type="PANTHER" id="PTHR43861">
    <property type="entry name" value="TRANS-ACONITATE 2-METHYLTRANSFERASE-RELATED"/>
    <property type="match status" value="1"/>
</dbReference>
<dbReference type="InterPro" id="IPR013216">
    <property type="entry name" value="Methyltransf_11"/>
</dbReference>
<keyword evidence="3" id="KW-1185">Reference proteome</keyword>
<dbReference type="AlphaFoldDB" id="A0A1Y1YL48"/>
<gene>
    <name evidence="2" type="ORF">K493DRAFT_313542</name>
</gene>
<dbReference type="GO" id="GO:0008757">
    <property type="term" value="F:S-adenosylmethionine-dependent methyltransferase activity"/>
    <property type="evidence" value="ECO:0007669"/>
    <property type="project" value="InterPro"/>
</dbReference>
<comment type="caution">
    <text evidence="2">The sequence shown here is derived from an EMBL/GenBank/DDBJ whole genome shotgun (WGS) entry which is preliminary data.</text>
</comment>
<sequence length="253" mass="28421">MTSQSWSPSNYATHANFVPNLTVDVVKLLQPSSEWSILDLGCGDGVLTKKLEGICNKVVGVDSSPEMIEAAKQLGCQDARVVDGHELDPAQFEEKFDAVFSNAALHWMKKDPAAVIRGVRDVLKPNGRFVGEMGGHLNCHELHSALIHAVNKRGQNGVELSPWFFPTVEEYAELLEANGFKVEHIELVPRITPLPTDVGGWVRTFGGSFFKPFDRETQEEMIQEVMDFLKPVCYRQNQWSVMYVRLRFVAFRA</sequence>
<dbReference type="SUPFAM" id="SSF53335">
    <property type="entry name" value="S-adenosyl-L-methionine-dependent methyltransferases"/>
    <property type="match status" value="1"/>
</dbReference>
<reference evidence="2 3" key="1">
    <citation type="submission" date="2016-07" db="EMBL/GenBank/DDBJ databases">
        <title>Pervasive Adenine N6-methylation of Active Genes in Fungi.</title>
        <authorList>
            <consortium name="DOE Joint Genome Institute"/>
            <person name="Mondo S.J."/>
            <person name="Dannebaum R.O."/>
            <person name="Kuo R.C."/>
            <person name="Labutti K."/>
            <person name="Haridas S."/>
            <person name="Kuo A."/>
            <person name="Salamov A."/>
            <person name="Ahrendt S.R."/>
            <person name="Lipzen A."/>
            <person name="Sullivan W."/>
            <person name="Andreopoulos W.B."/>
            <person name="Clum A."/>
            <person name="Lindquist E."/>
            <person name="Daum C."/>
            <person name="Ramamoorthy G.K."/>
            <person name="Gryganskyi A."/>
            <person name="Culley D."/>
            <person name="Magnuson J.K."/>
            <person name="James T.Y."/>
            <person name="O'Malley M.A."/>
            <person name="Stajich J.E."/>
            <person name="Spatafora J.W."/>
            <person name="Visel A."/>
            <person name="Grigoriev I.V."/>
        </authorList>
    </citation>
    <scope>NUCLEOTIDE SEQUENCE [LARGE SCALE GENOMIC DNA]</scope>
    <source>
        <strain evidence="2 3">CBS 931.73</strain>
    </source>
</reference>
<dbReference type="PANTHER" id="PTHR43861:SF1">
    <property type="entry name" value="TRANS-ACONITATE 2-METHYLTRANSFERASE"/>
    <property type="match status" value="1"/>
</dbReference>
<dbReference type="Pfam" id="PF08241">
    <property type="entry name" value="Methyltransf_11"/>
    <property type="match status" value="1"/>
</dbReference>
<keyword evidence="2" id="KW-0489">Methyltransferase</keyword>
<dbReference type="GO" id="GO:0032259">
    <property type="term" value="P:methylation"/>
    <property type="evidence" value="ECO:0007669"/>
    <property type="project" value="UniProtKB-KW"/>
</dbReference>
<name>A0A1Y1YL48_9FUNG</name>
<dbReference type="Gene3D" id="3.40.50.150">
    <property type="entry name" value="Vaccinia Virus protein VP39"/>
    <property type="match status" value="1"/>
</dbReference>
<dbReference type="EMBL" id="MCFE01000109">
    <property type="protein sequence ID" value="ORX98715.1"/>
    <property type="molecule type" value="Genomic_DNA"/>
</dbReference>
<accession>A0A1Y1YL48</accession>
<protein>
    <submittedName>
        <fullName evidence="2">Methyltransferase</fullName>
    </submittedName>
</protein>
<dbReference type="CDD" id="cd02440">
    <property type="entry name" value="AdoMet_MTases"/>
    <property type="match status" value="1"/>
</dbReference>
<feature type="domain" description="Methyltransferase type 11" evidence="1">
    <location>
        <begin position="38"/>
        <end position="130"/>
    </location>
</feature>
<proteinExistence type="predicted"/>
<evidence type="ECO:0000259" key="1">
    <source>
        <dbReference type="Pfam" id="PF08241"/>
    </source>
</evidence>
<dbReference type="STRING" id="1314790.A0A1Y1YL48"/>
<dbReference type="InterPro" id="IPR029063">
    <property type="entry name" value="SAM-dependent_MTases_sf"/>
</dbReference>
<evidence type="ECO:0000313" key="2">
    <source>
        <dbReference type="EMBL" id="ORX98715.1"/>
    </source>
</evidence>
<dbReference type="OrthoDB" id="6329284at2759"/>
<evidence type="ECO:0000313" key="3">
    <source>
        <dbReference type="Proteomes" id="UP000193498"/>
    </source>
</evidence>
<organism evidence="2 3">
    <name type="scientific">Basidiobolus meristosporus CBS 931.73</name>
    <dbReference type="NCBI Taxonomy" id="1314790"/>
    <lineage>
        <taxon>Eukaryota</taxon>
        <taxon>Fungi</taxon>
        <taxon>Fungi incertae sedis</taxon>
        <taxon>Zoopagomycota</taxon>
        <taxon>Entomophthoromycotina</taxon>
        <taxon>Basidiobolomycetes</taxon>
        <taxon>Basidiobolales</taxon>
        <taxon>Basidiobolaceae</taxon>
        <taxon>Basidiobolus</taxon>
    </lineage>
</organism>
<keyword evidence="2" id="KW-0808">Transferase</keyword>
<dbReference type="InParanoid" id="A0A1Y1YL48"/>
<dbReference type="Proteomes" id="UP000193498">
    <property type="component" value="Unassembled WGS sequence"/>
</dbReference>